<dbReference type="GO" id="GO:0043190">
    <property type="term" value="C:ATP-binding cassette (ABC) transporter complex"/>
    <property type="evidence" value="ECO:0007669"/>
    <property type="project" value="InterPro"/>
</dbReference>
<evidence type="ECO:0000256" key="5">
    <source>
        <dbReference type="SAM" id="MobiDB-lite"/>
    </source>
</evidence>
<dbReference type="GO" id="GO:0042301">
    <property type="term" value="F:phosphate ion binding"/>
    <property type="evidence" value="ECO:0007669"/>
    <property type="project" value="InterPro"/>
</dbReference>
<name>C3PIU3_CORA7</name>
<feature type="compositionally biased region" description="Low complexity" evidence="5">
    <location>
        <begin position="66"/>
        <end position="75"/>
    </location>
</feature>
<dbReference type="CDD" id="cd13565">
    <property type="entry name" value="PBP2_PstS"/>
    <property type="match status" value="1"/>
</dbReference>
<evidence type="ECO:0000313" key="8">
    <source>
        <dbReference type="Proteomes" id="UP000002077"/>
    </source>
</evidence>
<dbReference type="HOGENOM" id="CLU_034528_0_0_11"/>
<dbReference type="PANTHER" id="PTHR42996">
    <property type="entry name" value="PHOSPHATE-BINDING PROTEIN PSTS"/>
    <property type="match status" value="1"/>
</dbReference>
<dbReference type="KEGG" id="car:cauri_2154"/>
<evidence type="ECO:0000259" key="6">
    <source>
        <dbReference type="Pfam" id="PF12849"/>
    </source>
</evidence>
<evidence type="ECO:0000256" key="4">
    <source>
        <dbReference type="PIRNR" id="PIRNR002756"/>
    </source>
</evidence>
<dbReference type="GO" id="GO:0035435">
    <property type="term" value="P:phosphate ion transmembrane transport"/>
    <property type="evidence" value="ECO:0007669"/>
    <property type="project" value="InterPro"/>
</dbReference>
<proteinExistence type="inferred from homology"/>
<dbReference type="STRING" id="548476.cauri_2154"/>
<dbReference type="InterPro" id="IPR024370">
    <property type="entry name" value="PBP_domain"/>
</dbReference>
<dbReference type="NCBIfam" id="TIGR00975">
    <property type="entry name" value="3a0107s03"/>
    <property type="match status" value="1"/>
</dbReference>
<dbReference type="PIRSF" id="PIRSF002756">
    <property type="entry name" value="PstS"/>
    <property type="match status" value="1"/>
</dbReference>
<comment type="similarity">
    <text evidence="1 4">Belongs to the PstS family.</text>
</comment>
<sequence>MLAFKERQRTVFSDNHSLVSAPERFPVIRNFKRTAAIFGIVAATSTALVACSESNDSGSAEGGSEGSDVSGELVGDGASSQQNAMSYFQTAFSEDHPNASLSYNASGSGAGVEAFTNGQADFAGSDSALKEDDGEVEAAAERCGGNEAWHLPTTIGPVAIAYNLEGTEINLSTETLAKIFKGDITKWNDEAIAADNEGTDLPDEDITVIFRSDESGTSANFQKFLKAATGDWDTEGKQFPDAVGEGANGSAGVADQVANIKGAITYVESGFADQKEADGVQKAKIDFGHGPVELNTESVNVALENLEFKETESEHNMVVDSDALFASDDEGAYPLILTTYNIVCSAGYDEETSALVKAFFNTVLDHQDDQLASQGFIPVEGAHLDKLKAAVDALQ</sequence>
<evidence type="ECO:0000313" key="7">
    <source>
        <dbReference type="EMBL" id="ACP33747.1"/>
    </source>
</evidence>
<keyword evidence="8" id="KW-1185">Reference proteome</keyword>
<dbReference type="InterPro" id="IPR005673">
    <property type="entry name" value="ABC_phos-bd_PstS"/>
</dbReference>
<accession>C3PIU3</accession>
<evidence type="ECO:0000256" key="1">
    <source>
        <dbReference type="ARBA" id="ARBA00008725"/>
    </source>
</evidence>
<dbReference type="InterPro" id="IPR050962">
    <property type="entry name" value="Phosphate-bind_PstS"/>
</dbReference>
<dbReference type="SUPFAM" id="SSF53850">
    <property type="entry name" value="Periplasmic binding protein-like II"/>
    <property type="match status" value="1"/>
</dbReference>
<organism evidence="7 8">
    <name type="scientific">Corynebacterium aurimucosum (strain ATCC 700975 / DSM 44827 / CIP 107346 / CN-1)</name>
    <name type="common">Corynebacterium nigricans</name>
    <dbReference type="NCBI Taxonomy" id="548476"/>
    <lineage>
        <taxon>Bacteria</taxon>
        <taxon>Bacillati</taxon>
        <taxon>Actinomycetota</taxon>
        <taxon>Actinomycetes</taxon>
        <taxon>Mycobacteriales</taxon>
        <taxon>Corynebacteriaceae</taxon>
        <taxon>Corynebacterium</taxon>
    </lineage>
</organism>
<reference evidence="7 8" key="1">
    <citation type="journal article" date="2010" name="BMC Genomics">
        <title>Complete genome sequence and lifestyle of black-pigmented Corynebacterium aurimucosum ATCC 700975 (formerly C. nigricans CN-1) isolated from a vaginal swab of a woman with spontaneous abortion.</title>
        <authorList>
            <person name="Trost E."/>
            <person name="Gotker S."/>
            <person name="Schneider J."/>
            <person name="Schneiker-Bekel S."/>
            <person name="Szczepanowski R."/>
            <person name="Tilker A."/>
            <person name="Viehoever P."/>
            <person name="Arnold W."/>
            <person name="Bekel T."/>
            <person name="Blom J."/>
            <person name="Gartemann K.H."/>
            <person name="Linke B."/>
            <person name="Goesmann A."/>
            <person name="Puhler A."/>
            <person name="Shukla S.K."/>
            <person name="Tauch A."/>
        </authorList>
    </citation>
    <scope>NUCLEOTIDE SEQUENCE [LARGE SCALE GENOMIC DNA]</scope>
    <source>
        <strain evidence="8">ATCC 700975 / DSM 44827 / CIP 107346 / CN-1</strain>
    </source>
</reference>
<dbReference type="PANTHER" id="PTHR42996:SF1">
    <property type="entry name" value="PHOSPHATE-BINDING PROTEIN PSTS"/>
    <property type="match status" value="1"/>
</dbReference>
<feature type="domain" description="PBP" evidence="6">
    <location>
        <begin position="64"/>
        <end position="361"/>
    </location>
</feature>
<evidence type="ECO:0000256" key="3">
    <source>
        <dbReference type="ARBA" id="ARBA00022592"/>
    </source>
</evidence>
<dbReference type="Proteomes" id="UP000002077">
    <property type="component" value="Chromosome"/>
</dbReference>
<dbReference type="eggNOG" id="COG0226">
    <property type="taxonomic scope" value="Bacteria"/>
</dbReference>
<evidence type="ECO:0000256" key="2">
    <source>
        <dbReference type="ARBA" id="ARBA00022448"/>
    </source>
</evidence>
<keyword evidence="3 4" id="KW-0592">Phosphate transport</keyword>
<dbReference type="AlphaFoldDB" id="C3PIU3"/>
<feature type="region of interest" description="Disordered" evidence="5">
    <location>
        <begin position="53"/>
        <end position="78"/>
    </location>
</feature>
<dbReference type="Gene3D" id="3.40.190.10">
    <property type="entry name" value="Periplasmic binding protein-like II"/>
    <property type="match status" value="2"/>
</dbReference>
<dbReference type="EMBL" id="CP001601">
    <property type="protein sequence ID" value="ACP33747.1"/>
    <property type="molecule type" value="Genomic_DNA"/>
</dbReference>
<dbReference type="Pfam" id="PF12849">
    <property type="entry name" value="PBP_like_2"/>
    <property type="match status" value="1"/>
</dbReference>
<protein>
    <recommendedName>
        <fullName evidence="4">Phosphate-binding protein</fullName>
    </recommendedName>
</protein>
<gene>
    <name evidence="7" type="primary">pstS</name>
    <name evidence="7" type="ordered locus">cauri_2154</name>
</gene>
<keyword evidence="2 4" id="KW-0813">Transport</keyword>